<dbReference type="EMBL" id="SMKE01000084">
    <property type="protein sequence ID" value="TDC00780.1"/>
    <property type="molecule type" value="Genomic_DNA"/>
</dbReference>
<reference evidence="1 2" key="1">
    <citation type="submission" date="2019-02" db="EMBL/GenBank/DDBJ databases">
        <title>Draft genome sequences of novel Actinobacteria.</title>
        <authorList>
            <person name="Sahin N."/>
            <person name="Ay H."/>
            <person name="Saygin H."/>
        </authorList>
    </citation>
    <scope>NUCLEOTIDE SEQUENCE [LARGE SCALE GENOMIC DNA]</scope>
    <source>
        <strain evidence="1 2">JCM 30529</strain>
    </source>
</reference>
<protein>
    <submittedName>
        <fullName evidence="1">Uncharacterized protein</fullName>
    </submittedName>
</protein>
<evidence type="ECO:0000313" key="1">
    <source>
        <dbReference type="EMBL" id="TDC00780.1"/>
    </source>
</evidence>
<accession>A0ABY2DKX8</accession>
<keyword evidence="2" id="KW-1185">Reference proteome</keyword>
<proteinExistence type="predicted"/>
<evidence type="ECO:0000313" key="2">
    <source>
        <dbReference type="Proteomes" id="UP000295626"/>
    </source>
</evidence>
<dbReference type="Proteomes" id="UP000295626">
    <property type="component" value="Unassembled WGS sequence"/>
</dbReference>
<comment type="caution">
    <text evidence="1">The sequence shown here is derived from an EMBL/GenBank/DDBJ whole genome shotgun (WGS) entry which is preliminary data.</text>
</comment>
<gene>
    <name evidence="1" type="ORF">E1091_04205</name>
</gene>
<sequence>MDLHQTAATVIARARATSGLSTPEFDLRIAIDGIGGVFGPLGNATYEVANAHMPEPRPGQDNRLDECAANQARLWELLRPELEAYAQKCRNQKYLGWSDAARSRGQQVRYAS</sequence>
<name>A0ABY2DKX8_9ACTN</name>
<organism evidence="1 2">
    <name type="scientific">Micromonospora fluostatini</name>
    <dbReference type="NCBI Taxonomy" id="1629071"/>
    <lineage>
        <taxon>Bacteria</taxon>
        <taxon>Bacillati</taxon>
        <taxon>Actinomycetota</taxon>
        <taxon>Actinomycetes</taxon>
        <taxon>Micromonosporales</taxon>
        <taxon>Micromonosporaceae</taxon>
        <taxon>Micromonospora</taxon>
    </lineage>
</organism>